<evidence type="ECO:0000256" key="8">
    <source>
        <dbReference type="ARBA" id="ARBA00023180"/>
    </source>
</evidence>
<feature type="domain" description="Ig-like" evidence="15">
    <location>
        <begin position="610"/>
        <end position="726"/>
    </location>
</feature>
<dbReference type="GO" id="GO:0005524">
    <property type="term" value="F:ATP binding"/>
    <property type="evidence" value="ECO:0007669"/>
    <property type="project" value="UniProtKB-UniRule"/>
</dbReference>
<dbReference type="EC" id="2.7.10.1" evidence="2"/>
<dbReference type="InterPro" id="IPR003599">
    <property type="entry name" value="Ig_sub"/>
</dbReference>
<reference evidence="16" key="2">
    <citation type="submission" date="2021-09" db="EMBL/GenBank/DDBJ databases">
        <authorList>
            <person name="Jia N."/>
            <person name="Wang J."/>
            <person name="Shi W."/>
            <person name="Du L."/>
            <person name="Sun Y."/>
            <person name="Zhan W."/>
            <person name="Jiang J."/>
            <person name="Wang Q."/>
            <person name="Zhang B."/>
            <person name="Ji P."/>
            <person name="Sakyi L.B."/>
            <person name="Cui X."/>
            <person name="Yuan T."/>
            <person name="Jiang B."/>
            <person name="Yang W."/>
            <person name="Lam T.T.-Y."/>
            <person name="Chang Q."/>
            <person name="Ding S."/>
            <person name="Wang X."/>
            <person name="Zhu J."/>
            <person name="Ruan X."/>
            <person name="Zhao L."/>
            <person name="Wei J."/>
            <person name="Que T."/>
            <person name="Du C."/>
            <person name="Cheng J."/>
            <person name="Dai P."/>
            <person name="Han X."/>
            <person name="Huang E."/>
            <person name="Gao Y."/>
            <person name="Liu J."/>
            <person name="Shao H."/>
            <person name="Ye R."/>
            <person name="Li L."/>
            <person name="Wei W."/>
            <person name="Wang X."/>
            <person name="Wang C."/>
            <person name="Huo Q."/>
            <person name="Li W."/>
            <person name="Guo W."/>
            <person name="Chen H."/>
            <person name="Chen S."/>
            <person name="Zhou L."/>
            <person name="Zhou L."/>
            <person name="Ni X."/>
            <person name="Tian J."/>
            <person name="Zhou Y."/>
            <person name="Sheng Y."/>
            <person name="Liu T."/>
            <person name="Pan Y."/>
            <person name="Xia L."/>
            <person name="Li J."/>
            <person name="Zhao F."/>
            <person name="Cao W."/>
        </authorList>
    </citation>
    <scope>NUCLEOTIDE SEQUENCE</scope>
    <source>
        <strain evidence="16">Rmic-2018</strain>
        <tissue evidence="16">Larvae</tissue>
    </source>
</reference>
<keyword evidence="4 13" id="KW-1133">Transmembrane helix</keyword>
<dbReference type="GO" id="GO:0005886">
    <property type="term" value="C:plasma membrane"/>
    <property type="evidence" value="ECO:0007669"/>
    <property type="project" value="TreeGrafter"/>
</dbReference>
<proteinExistence type="predicted"/>
<dbReference type="EMBL" id="JABSTU010000007">
    <property type="protein sequence ID" value="KAH8024767.1"/>
    <property type="molecule type" value="Genomic_DNA"/>
</dbReference>
<dbReference type="PROSITE" id="PS50835">
    <property type="entry name" value="IG_LIKE"/>
    <property type="match status" value="4"/>
</dbReference>
<dbReference type="SMART" id="SM00219">
    <property type="entry name" value="TyrKc"/>
    <property type="match status" value="1"/>
</dbReference>
<dbReference type="InterPro" id="IPR000719">
    <property type="entry name" value="Prot_kinase_dom"/>
</dbReference>
<dbReference type="InterPro" id="IPR007110">
    <property type="entry name" value="Ig-like_dom"/>
</dbReference>
<keyword evidence="5 13" id="KW-0472">Membrane</keyword>
<evidence type="ECO:0000256" key="6">
    <source>
        <dbReference type="ARBA" id="ARBA00023157"/>
    </source>
</evidence>
<evidence type="ECO:0000313" key="17">
    <source>
        <dbReference type="Proteomes" id="UP000821866"/>
    </source>
</evidence>
<dbReference type="Proteomes" id="UP000821866">
    <property type="component" value="Unassembled WGS sequence"/>
</dbReference>
<dbReference type="InterPro" id="IPR036179">
    <property type="entry name" value="Ig-like_dom_sf"/>
</dbReference>
<keyword evidence="7" id="KW-0675">Receptor</keyword>
<name>A0A9J6DRH0_RHIMP</name>
<dbReference type="InterPro" id="IPR020635">
    <property type="entry name" value="Tyr_kinase_cat_dom"/>
</dbReference>
<evidence type="ECO:0000256" key="11">
    <source>
        <dbReference type="PROSITE-ProRule" id="PRU10141"/>
    </source>
</evidence>
<dbReference type="InterPro" id="IPR050122">
    <property type="entry name" value="RTK"/>
</dbReference>
<dbReference type="InterPro" id="IPR003598">
    <property type="entry name" value="Ig_sub2"/>
</dbReference>
<evidence type="ECO:0000256" key="13">
    <source>
        <dbReference type="SAM" id="Phobius"/>
    </source>
</evidence>
<feature type="domain" description="Ig-like" evidence="15">
    <location>
        <begin position="838"/>
        <end position="924"/>
    </location>
</feature>
<keyword evidence="6" id="KW-1015">Disulfide bond</keyword>
<comment type="subcellular location">
    <subcellularLocation>
        <location evidence="1">Membrane</location>
        <topology evidence="1">Single-pass membrane protein</topology>
    </subcellularLocation>
</comment>
<feature type="binding site" evidence="11">
    <location>
        <position position="1049"/>
    </location>
    <ligand>
        <name>ATP</name>
        <dbReference type="ChEBI" id="CHEBI:30616"/>
    </ligand>
</feature>
<evidence type="ECO:0000259" key="14">
    <source>
        <dbReference type="PROSITE" id="PS50011"/>
    </source>
</evidence>
<dbReference type="SUPFAM" id="SSF48726">
    <property type="entry name" value="Immunoglobulin"/>
    <property type="match status" value="4"/>
</dbReference>
<dbReference type="FunFam" id="3.30.200.20:FF:000384">
    <property type="entry name" value="Receptor protein-tyrosine kinase"/>
    <property type="match status" value="1"/>
</dbReference>
<dbReference type="VEuPathDB" id="VectorBase:LOC119170244"/>
<dbReference type="SMART" id="SM00408">
    <property type="entry name" value="IGc2"/>
    <property type="match status" value="2"/>
</dbReference>
<dbReference type="InterPro" id="IPR011009">
    <property type="entry name" value="Kinase-like_dom_sf"/>
</dbReference>
<keyword evidence="9" id="KW-0393">Immunoglobulin domain</keyword>
<dbReference type="SMART" id="SM00409">
    <property type="entry name" value="IG"/>
    <property type="match status" value="6"/>
</dbReference>
<dbReference type="Gene3D" id="2.60.40.10">
    <property type="entry name" value="Immunoglobulins"/>
    <property type="match status" value="7"/>
</dbReference>
<evidence type="ECO:0000256" key="7">
    <source>
        <dbReference type="ARBA" id="ARBA00023170"/>
    </source>
</evidence>
<dbReference type="FunFam" id="2.60.40.10:FF:000032">
    <property type="entry name" value="palladin isoform X1"/>
    <property type="match status" value="1"/>
</dbReference>
<dbReference type="CDD" id="cd00096">
    <property type="entry name" value="Ig"/>
    <property type="match status" value="1"/>
</dbReference>
<dbReference type="PROSITE" id="PS00107">
    <property type="entry name" value="PROTEIN_KINASE_ATP"/>
    <property type="match status" value="1"/>
</dbReference>
<comment type="catalytic activity">
    <reaction evidence="10">
        <text>L-tyrosyl-[protein] + ATP = O-phospho-L-tyrosyl-[protein] + ADP + H(+)</text>
        <dbReference type="Rhea" id="RHEA:10596"/>
        <dbReference type="Rhea" id="RHEA-COMP:10136"/>
        <dbReference type="Rhea" id="RHEA-COMP:20101"/>
        <dbReference type="ChEBI" id="CHEBI:15378"/>
        <dbReference type="ChEBI" id="CHEBI:30616"/>
        <dbReference type="ChEBI" id="CHEBI:46858"/>
        <dbReference type="ChEBI" id="CHEBI:61978"/>
        <dbReference type="ChEBI" id="CHEBI:456216"/>
        <dbReference type="EC" id="2.7.10.1"/>
    </reaction>
</comment>
<evidence type="ECO:0000256" key="10">
    <source>
        <dbReference type="ARBA" id="ARBA00051243"/>
    </source>
</evidence>
<dbReference type="InterPro" id="IPR013098">
    <property type="entry name" value="Ig_I-set"/>
</dbReference>
<evidence type="ECO:0000256" key="5">
    <source>
        <dbReference type="ARBA" id="ARBA00023136"/>
    </source>
</evidence>
<keyword evidence="11" id="KW-0547">Nucleotide-binding</keyword>
<keyword evidence="3 13" id="KW-0812">Transmembrane</keyword>
<comment type="caution">
    <text evidence="16">The sequence shown here is derived from an EMBL/GenBank/DDBJ whole genome shotgun (WGS) entry which is preliminary data.</text>
</comment>
<accession>A0A9J6DRH0</accession>
<evidence type="ECO:0000256" key="9">
    <source>
        <dbReference type="ARBA" id="ARBA00023319"/>
    </source>
</evidence>
<gene>
    <name evidence="16" type="ORF">HPB51_001181</name>
</gene>
<keyword evidence="8" id="KW-0325">Glycoprotein</keyword>
<dbReference type="Pfam" id="PF07679">
    <property type="entry name" value="I-set"/>
    <property type="match status" value="1"/>
</dbReference>
<dbReference type="PANTHER" id="PTHR24416">
    <property type="entry name" value="TYROSINE-PROTEIN KINASE RECEPTOR"/>
    <property type="match status" value="1"/>
</dbReference>
<dbReference type="PROSITE" id="PS50011">
    <property type="entry name" value="PROTEIN_KINASE_DOM"/>
    <property type="match status" value="1"/>
</dbReference>
<feature type="transmembrane region" description="Helical" evidence="13">
    <location>
        <begin position="939"/>
        <end position="960"/>
    </location>
</feature>
<dbReference type="SUPFAM" id="SSF56112">
    <property type="entry name" value="Protein kinase-like (PK-like)"/>
    <property type="match status" value="1"/>
</dbReference>
<dbReference type="InterPro" id="IPR013783">
    <property type="entry name" value="Ig-like_fold"/>
</dbReference>
<dbReference type="PANTHER" id="PTHR24416:SF600">
    <property type="entry name" value="PDGF- AND VEGF-RECEPTOR RELATED, ISOFORM J"/>
    <property type="match status" value="1"/>
</dbReference>
<feature type="domain" description="Ig-like" evidence="15">
    <location>
        <begin position="745"/>
        <end position="812"/>
    </location>
</feature>
<dbReference type="FunFam" id="1.10.510.10:FF:000462">
    <property type="entry name" value="Receptor tyrosine kinase"/>
    <property type="match status" value="1"/>
</dbReference>
<keyword evidence="11" id="KW-0067">ATP-binding</keyword>
<dbReference type="GO" id="GO:0004714">
    <property type="term" value="F:transmembrane receptor protein tyrosine kinase activity"/>
    <property type="evidence" value="ECO:0007669"/>
    <property type="project" value="UniProtKB-EC"/>
</dbReference>
<sequence length="1563" mass="174719">MDVPRSLEDDIMGSRRENVDFDAALVVVPDIARRRPNTSVAYNRIRYFVRKFISAATDEMQKTAHQNEVHLILCSTCEKMRILSLKAHKAEKPLTLTFSLRWERSQEQKGKVVRVMAKENNTAREPRTSTGSQAFGRVVAKQDACPLPRLDSTHDDKRTSLSLNHRRLASGSLVSTTESIELYKSLDGNLKMQRDTCDEFFGVYRGRRSLGATSGVSRFLPPKLDIDTAYIDIPANSTLRITCYGRYPLAWSLPPLGDNVSLRSSIYDEEVNGIRPFKSVFELNTTDVMDLGRYICYYNGTTDLTNSGNATSVYVFVNDDYYLFQPEKQMDQLVFVTVRHGEMSVVPCLPTHSGARVQLWKDDGLGEDEMEEVMLAPHDVEFDPMRGFVIYYPHSYYSGHFICNGSVPGRVYNDSTMAVVFVYLPGIMFIMTWDYPNKNSSRIEVTKPIRNDKPFGQDHFMLSVVTSQLTVRDVQRSDEGLYTCSCKDHGGKTHNHSVFVSVYESEQLAHVNLTTDLDTSDSLVFPEGGTFKMVVTVEAHPSFAETSFWWLKDGATLYHGGELRLSYREPRAVLEKSNARFDDSGEYTLFARIHNVTSKITFNVSISSKPTVTVVNNTELYAHGSNYTLVCTVKGSQPLRAWWEWRECVDPRACDDQGPGRVFKRLAADSSHRNAGAPPGHLVRSTEGLRHRNLTLMLRAQQSGLYRCVAANSLGTGLSVARFYVTDARNGFEVIASDVIPVDQDRVMLSCLASQFKYEGLTWKWKPRGSSQLVSLIPNDNLDVKMSSTAFSNNLTLHFNHISKNQSGEYQCFGSIRGGGVQRHIGFIKVDVRDMRPPEFNKTNLRNDVLSDVSYIDLQCTATGLPEPSISWLKDGKPLNMSGIDRLDEGRWLVKRKVTPQDSGFYQCRAENRAGAIYANTTINVASGIPAPAMNTTHIVLISVVFVIAIICFLIVLVYCKKYRAHMKEEKEMELLNKTLFDKGQVDMFNPDLPLCEQVELLPYDQRWEFPKDRLKLGRTLGQGAFGRVVKAEAIGLGDQGQPLTVAVKMLKERADMSQRKALMAELKILIHLGRHLNIVNIIGAVTKNVAKGELMVIVEYCKFGNLRHYLLRHRARFVNQLNPLTGKLDPDMCHSPTSPASTSPGFRFAISNPVYCQQRLQQNTPTLKYADLAMSATPTSNGNEFSFSVSDTTDGFPQESGNNTTLMSGSSLRDHGDMRDAALTTRDLLCFAFQCARGMEYLASRKLIHRDLAARNVLLGEGNVVKICDFGLAKDCYKYSNYIKKGDGLLPVKWTAIESIMDRVFTTKSDVWSYGVLLWEIFSLGGNPYPGVAIDESFYKRLKNGYRMEKPDYAPDDVYEIMQSCWQGEPKERPDFSTLVTRVGDLLEAGVRNYYMALNDPYANVNLLLKNNNDYLTMGNKLDPDYLDMKSDDENYINTSRTAAQPNSEPHYAKMAATANVDNGSATLGDSMEMTPMIGSAEDVDASARGVAQGYMNVGKGPTLQLRLPQGKRRDAPPPLLPPSGGSLGDARASDDVSEICATPPPAYNLVVSVDGSGGIEV</sequence>
<dbReference type="InterPro" id="IPR001245">
    <property type="entry name" value="Ser-Thr/Tyr_kinase_cat_dom"/>
</dbReference>
<feature type="domain" description="Ig-like" evidence="15">
    <location>
        <begin position="431"/>
        <end position="501"/>
    </location>
</feature>
<evidence type="ECO:0000256" key="4">
    <source>
        <dbReference type="ARBA" id="ARBA00022989"/>
    </source>
</evidence>
<dbReference type="GO" id="GO:0007169">
    <property type="term" value="P:cell surface receptor protein tyrosine kinase signaling pathway"/>
    <property type="evidence" value="ECO:0007669"/>
    <property type="project" value="TreeGrafter"/>
</dbReference>
<keyword evidence="17" id="KW-1185">Reference proteome</keyword>
<dbReference type="Gene3D" id="3.30.200.20">
    <property type="entry name" value="Phosphorylase Kinase, domain 1"/>
    <property type="match status" value="1"/>
</dbReference>
<evidence type="ECO:0000256" key="12">
    <source>
        <dbReference type="SAM" id="MobiDB-lite"/>
    </source>
</evidence>
<evidence type="ECO:0000256" key="2">
    <source>
        <dbReference type="ARBA" id="ARBA00011902"/>
    </source>
</evidence>
<feature type="domain" description="Protein kinase" evidence="14">
    <location>
        <begin position="1015"/>
        <end position="1388"/>
    </location>
</feature>
<evidence type="ECO:0000256" key="1">
    <source>
        <dbReference type="ARBA" id="ARBA00004167"/>
    </source>
</evidence>
<feature type="region of interest" description="Disordered" evidence="12">
    <location>
        <begin position="1509"/>
        <end position="1535"/>
    </location>
</feature>
<evidence type="ECO:0000256" key="3">
    <source>
        <dbReference type="ARBA" id="ARBA00022692"/>
    </source>
</evidence>
<organism evidence="16 17">
    <name type="scientific">Rhipicephalus microplus</name>
    <name type="common">Cattle tick</name>
    <name type="synonym">Boophilus microplus</name>
    <dbReference type="NCBI Taxonomy" id="6941"/>
    <lineage>
        <taxon>Eukaryota</taxon>
        <taxon>Metazoa</taxon>
        <taxon>Ecdysozoa</taxon>
        <taxon>Arthropoda</taxon>
        <taxon>Chelicerata</taxon>
        <taxon>Arachnida</taxon>
        <taxon>Acari</taxon>
        <taxon>Parasitiformes</taxon>
        <taxon>Ixodida</taxon>
        <taxon>Ixodoidea</taxon>
        <taxon>Ixodidae</taxon>
        <taxon>Rhipicephalinae</taxon>
        <taxon>Rhipicephalus</taxon>
        <taxon>Boophilus</taxon>
    </lineage>
</organism>
<dbReference type="Gene3D" id="1.10.510.10">
    <property type="entry name" value="Transferase(Phosphotransferase) domain 1"/>
    <property type="match status" value="1"/>
</dbReference>
<reference evidence="16" key="1">
    <citation type="journal article" date="2020" name="Cell">
        <title>Large-Scale Comparative Analyses of Tick Genomes Elucidate Their Genetic Diversity and Vector Capacities.</title>
        <authorList>
            <consortium name="Tick Genome and Microbiome Consortium (TIGMIC)"/>
            <person name="Jia N."/>
            <person name="Wang J."/>
            <person name="Shi W."/>
            <person name="Du L."/>
            <person name="Sun Y."/>
            <person name="Zhan W."/>
            <person name="Jiang J.F."/>
            <person name="Wang Q."/>
            <person name="Zhang B."/>
            <person name="Ji P."/>
            <person name="Bell-Sakyi L."/>
            <person name="Cui X.M."/>
            <person name="Yuan T.T."/>
            <person name="Jiang B.G."/>
            <person name="Yang W.F."/>
            <person name="Lam T.T."/>
            <person name="Chang Q.C."/>
            <person name="Ding S.J."/>
            <person name="Wang X.J."/>
            <person name="Zhu J.G."/>
            <person name="Ruan X.D."/>
            <person name="Zhao L."/>
            <person name="Wei J.T."/>
            <person name="Ye R.Z."/>
            <person name="Que T.C."/>
            <person name="Du C.H."/>
            <person name="Zhou Y.H."/>
            <person name="Cheng J.X."/>
            <person name="Dai P.F."/>
            <person name="Guo W.B."/>
            <person name="Han X.H."/>
            <person name="Huang E.J."/>
            <person name="Li L.F."/>
            <person name="Wei W."/>
            <person name="Gao Y.C."/>
            <person name="Liu J.Z."/>
            <person name="Shao H.Z."/>
            <person name="Wang X."/>
            <person name="Wang C.C."/>
            <person name="Yang T.C."/>
            <person name="Huo Q.B."/>
            <person name="Li W."/>
            <person name="Chen H.Y."/>
            <person name="Chen S.E."/>
            <person name="Zhou L.G."/>
            <person name="Ni X.B."/>
            <person name="Tian J.H."/>
            <person name="Sheng Y."/>
            <person name="Liu T."/>
            <person name="Pan Y.S."/>
            <person name="Xia L.Y."/>
            <person name="Li J."/>
            <person name="Zhao F."/>
            <person name="Cao W.C."/>
        </authorList>
    </citation>
    <scope>NUCLEOTIDE SEQUENCE</scope>
    <source>
        <strain evidence="16">Rmic-2018</strain>
    </source>
</reference>
<protein>
    <recommendedName>
        <fullName evidence="2">receptor protein-tyrosine kinase</fullName>
        <ecNumber evidence="2">2.7.10.1</ecNumber>
    </recommendedName>
</protein>
<dbReference type="GO" id="GO:0043235">
    <property type="term" value="C:receptor complex"/>
    <property type="evidence" value="ECO:0007669"/>
    <property type="project" value="TreeGrafter"/>
</dbReference>
<dbReference type="Pfam" id="PF07714">
    <property type="entry name" value="PK_Tyr_Ser-Thr"/>
    <property type="match status" value="1"/>
</dbReference>
<dbReference type="PROSITE" id="PS00109">
    <property type="entry name" value="PROTEIN_KINASE_TYR"/>
    <property type="match status" value="1"/>
</dbReference>
<evidence type="ECO:0000259" key="15">
    <source>
        <dbReference type="PROSITE" id="PS50835"/>
    </source>
</evidence>
<dbReference type="InterPro" id="IPR008266">
    <property type="entry name" value="Tyr_kinase_AS"/>
</dbReference>
<dbReference type="InterPro" id="IPR017441">
    <property type="entry name" value="Protein_kinase_ATP_BS"/>
</dbReference>
<evidence type="ECO:0000313" key="16">
    <source>
        <dbReference type="EMBL" id="KAH8024767.1"/>
    </source>
</evidence>